<sequence>MTTTIGMLQNNGLVNPQVQKVGSVSNGLKAGEMNSKEPGVGKDLKNHNIGNLKQETKSKPVELPHVAVNQEPLALLIRNLTVFSIKELAQFFKTSVHSNQDPSAKKTTFLQLVVFLRNQFLKLYVLVKWCRTLKHNNFNTMIDLLNWFRGSNMTVNNCIWALKASVAGMTNAKLPNPDLITALEVLSLGRPNLPSHNFTLSGEEGAQGGAKKSVVPPKLILKTLRNMNIILSVKISLMEIPDQFRHYTVNDGRLYVVVEDEFEIQLSTTDQASPLFFVDLKLLFNEALPLNKYMLEKVINEVLFKSPKPLFALYKLLHNYVLSVQMYMIHADLLSLESNSKYAGGNLVHHYDSRKTIINIRYWCNSRLKGKCNAIIAVEEASGSIILEWNIEEVANGEIAVPLRYVNVLSNLGNILDEIMFNHSQMIKTELLSTGVLQEDEEVSDALLFNVPSTPASVIPIQIKINTISGVFYVRNPSSLLTFYINQMNKTSTTEEFVKVLNKLKLDKIISILGNMFEKVGWTSNNVVKLDAPVSKDPSWAQKKILFRELFIRLENWPSNWYLILSVISSNTTCMIEKRIGKIAAAKGKWELKYLDSENTSTLKLESMTYQKMIHLKKTSLHKIVDHMIIDSLNGLNMRNRICSRKQLGSIPKYIVPEDQSHHSSVLGIELESFVGGTSALKHILEDTLFLRIDYHISEIKLFGKFRQNCKALGNQYNETLLHFTGEGALSFFMSEPFTDLNNIVQHFNTFKQKLMQIVTLTDVIEELHGFYSENFSIVASKPNEISFKYLKNSKDQYDCRILLHTNDHSVENLDIELSPSNPQHIFQPFIESSKLDYHFVFNYLQFTSGFFGILDSILTTSGGQAKSKNEFTTISLQLHNLSEYELIYYNNQTNTKITLMIELRNVFLNGSKKLQYFVHFAEDEHISTKSPAYPLVHKVRNTVFMVDSTSIIAGDEISSLNSPKRVKPSSLIKLTDGVCCGAAEIASVIGDIHDILKVDCV</sequence>
<evidence type="ECO:0000256" key="4">
    <source>
        <dbReference type="ARBA" id="ARBA00023015"/>
    </source>
</evidence>
<evidence type="ECO:0000313" key="12">
    <source>
        <dbReference type="Proteomes" id="UP000054304"/>
    </source>
</evidence>
<keyword evidence="12" id="KW-1185">Reference proteome</keyword>
<evidence type="ECO:0000256" key="7">
    <source>
        <dbReference type="ARBA" id="ARBA00023242"/>
    </source>
</evidence>
<dbReference type="InterPro" id="IPR013947">
    <property type="entry name" value="Mediator_Med14"/>
</dbReference>
<dbReference type="GO" id="GO:0060261">
    <property type="term" value="P:positive regulation of transcription initiation by RNA polymerase II"/>
    <property type="evidence" value="ECO:0007669"/>
    <property type="project" value="EnsemblFungi"/>
</dbReference>
<dbReference type="OrthoDB" id="205099at2759"/>
<dbReference type="InterPro" id="IPR055122">
    <property type="entry name" value="Med14_N"/>
</dbReference>
<dbReference type="RefSeq" id="XP_022631152.1">
    <property type="nucleotide sequence ID" value="XM_022770921.1"/>
</dbReference>
<evidence type="ECO:0000256" key="3">
    <source>
        <dbReference type="ARBA" id="ARBA00019619"/>
    </source>
</evidence>
<organism evidence="11 12">
    <name type="scientific">Lachancea lanzarotensis</name>
    <dbReference type="NCBI Taxonomy" id="1245769"/>
    <lineage>
        <taxon>Eukaryota</taxon>
        <taxon>Fungi</taxon>
        <taxon>Dikarya</taxon>
        <taxon>Ascomycota</taxon>
        <taxon>Saccharomycotina</taxon>
        <taxon>Saccharomycetes</taxon>
        <taxon>Saccharomycetales</taxon>
        <taxon>Saccharomycetaceae</taxon>
        <taxon>Lachancea</taxon>
    </lineage>
</organism>
<dbReference type="GO" id="GO:0000122">
    <property type="term" value="P:negative regulation of transcription by RNA polymerase II"/>
    <property type="evidence" value="ECO:0007669"/>
    <property type="project" value="EnsemblFungi"/>
</dbReference>
<evidence type="ECO:0000256" key="8">
    <source>
        <dbReference type="ARBA" id="ARBA00032007"/>
    </source>
</evidence>
<dbReference type="GO" id="GO:0001093">
    <property type="term" value="F:TFIIB-class transcription factor binding"/>
    <property type="evidence" value="ECO:0007669"/>
    <property type="project" value="EnsemblFungi"/>
</dbReference>
<dbReference type="GO" id="GO:0061629">
    <property type="term" value="F:RNA polymerase II-specific DNA-binding transcription factor binding"/>
    <property type="evidence" value="ECO:0007669"/>
    <property type="project" value="EnsemblFungi"/>
</dbReference>
<dbReference type="EMBL" id="LN736374">
    <property type="protein sequence ID" value="CEP64955.1"/>
    <property type="molecule type" value="Genomic_DNA"/>
</dbReference>
<dbReference type="GO" id="GO:0051123">
    <property type="term" value="P:RNA polymerase II preinitiation complex assembly"/>
    <property type="evidence" value="ECO:0007669"/>
    <property type="project" value="EnsemblFungi"/>
</dbReference>
<proteinExistence type="inferred from homology"/>
<dbReference type="GO" id="GO:0003712">
    <property type="term" value="F:transcription coregulator activity"/>
    <property type="evidence" value="ECO:0007669"/>
    <property type="project" value="UniProtKB-UniRule"/>
</dbReference>
<name>A0A0C7NAV2_9SACH</name>
<feature type="domain" description="Mediator complex subunit MED14 N-terminal" evidence="10">
    <location>
        <begin position="72"/>
        <end position="270"/>
    </location>
</feature>
<evidence type="ECO:0000313" key="11">
    <source>
        <dbReference type="EMBL" id="CEP64955.1"/>
    </source>
</evidence>
<dbReference type="PANTHER" id="PTHR12809:SF2">
    <property type="entry name" value="MEDIATOR OF RNA POLYMERASE II TRANSCRIPTION SUBUNIT 14"/>
    <property type="match status" value="1"/>
</dbReference>
<keyword evidence="6 9" id="KW-0804">Transcription</keyword>
<dbReference type="AlphaFoldDB" id="A0A0C7NAV2"/>
<comment type="subcellular location">
    <subcellularLocation>
        <location evidence="1 9">Nucleus</location>
    </subcellularLocation>
</comment>
<evidence type="ECO:0000256" key="5">
    <source>
        <dbReference type="ARBA" id="ARBA00023159"/>
    </source>
</evidence>
<dbReference type="Proteomes" id="UP000054304">
    <property type="component" value="Unassembled WGS sequence"/>
</dbReference>
<dbReference type="STRING" id="1245769.A0A0C7NAV2"/>
<keyword evidence="7 9" id="KW-0539">Nucleus</keyword>
<keyword evidence="5 9" id="KW-0010">Activator</keyword>
<evidence type="ECO:0000256" key="2">
    <source>
        <dbReference type="ARBA" id="ARBA00007813"/>
    </source>
</evidence>
<comment type="function">
    <text evidence="9">Component of the Mediator complex, a coactivator involved in the regulated transcription of nearly all RNA polymerase II-dependent genes. Mediator functions as a bridge to convey information from gene-specific regulatory proteins to the basal RNA polymerase II transcription machinery. Mediator is recruited to promoters by direct interactions with regulatory proteins and serves as a scaffold for the assembly of a functional preinitiation complex with RNA polymerase II and the general transcription factors.</text>
</comment>
<reference evidence="11 12" key="1">
    <citation type="submission" date="2014-12" db="EMBL/GenBank/DDBJ databases">
        <authorList>
            <person name="Neuveglise Cecile"/>
        </authorList>
    </citation>
    <scope>NUCLEOTIDE SEQUENCE [LARGE SCALE GENOMIC DNA]</scope>
    <source>
        <strain evidence="11 12">CBS 12615</strain>
    </source>
</reference>
<dbReference type="PANTHER" id="PTHR12809">
    <property type="entry name" value="MEDIATOR COMPLEX SUBUNIT"/>
    <property type="match status" value="1"/>
</dbReference>
<evidence type="ECO:0000259" key="10">
    <source>
        <dbReference type="Pfam" id="PF08638"/>
    </source>
</evidence>
<evidence type="ECO:0000256" key="9">
    <source>
        <dbReference type="RuleBase" id="RU365082"/>
    </source>
</evidence>
<evidence type="ECO:0000256" key="1">
    <source>
        <dbReference type="ARBA" id="ARBA00004123"/>
    </source>
</evidence>
<dbReference type="GO" id="GO:0032968">
    <property type="term" value="P:positive regulation of transcription elongation by RNA polymerase II"/>
    <property type="evidence" value="ECO:0007669"/>
    <property type="project" value="EnsemblFungi"/>
</dbReference>
<dbReference type="GO" id="GO:0016592">
    <property type="term" value="C:mediator complex"/>
    <property type="evidence" value="ECO:0007669"/>
    <property type="project" value="UniProtKB-UniRule"/>
</dbReference>
<keyword evidence="4 9" id="KW-0805">Transcription regulation</keyword>
<gene>
    <name evidence="11" type="ORF">LALA0_S15e01156g</name>
</gene>
<accession>A0A0C7NAV2</accession>
<dbReference type="GeneID" id="34688525"/>
<dbReference type="GO" id="GO:0070847">
    <property type="term" value="C:core mediator complex"/>
    <property type="evidence" value="ECO:0007669"/>
    <property type="project" value="EnsemblFungi"/>
</dbReference>
<comment type="subunit">
    <text evidence="9">Component of the Mediator complex.</text>
</comment>
<evidence type="ECO:0000256" key="6">
    <source>
        <dbReference type="ARBA" id="ARBA00023163"/>
    </source>
</evidence>
<dbReference type="Pfam" id="PF08638">
    <property type="entry name" value="Med14"/>
    <property type="match status" value="1"/>
</dbReference>
<protein>
    <recommendedName>
        <fullName evidence="3 9">Mediator of RNA polymerase II transcription subunit 14</fullName>
    </recommendedName>
    <alternativeName>
        <fullName evidence="8 9">Mediator complex subunit 14</fullName>
    </alternativeName>
</protein>
<dbReference type="HOGENOM" id="CLU_286680_0_0_1"/>
<comment type="similarity">
    <text evidence="2 9">Belongs to the Mediator complex subunit 14 family.</text>
</comment>